<feature type="site" description="Interaction with DNA" evidence="7">
    <location>
        <position position="44"/>
    </location>
</feature>
<dbReference type="PROSITE" id="PS52040">
    <property type="entry name" value="TOPO_IIA"/>
    <property type="match status" value="1"/>
</dbReference>
<dbReference type="Pfam" id="PF00521">
    <property type="entry name" value="DNA_topoisoIV"/>
    <property type="match status" value="1"/>
</dbReference>
<dbReference type="PANTHER" id="PTHR43493">
    <property type="entry name" value="DNA GYRASE/TOPOISOMERASE SUBUNIT A"/>
    <property type="match status" value="1"/>
</dbReference>
<evidence type="ECO:0000256" key="3">
    <source>
        <dbReference type="ARBA" id="ARBA00023029"/>
    </source>
</evidence>
<dbReference type="CDD" id="cd00187">
    <property type="entry name" value="TOP4c"/>
    <property type="match status" value="1"/>
</dbReference>
<feature type="site" description="Interaction with DNA" evidence="7">
    <location>
        <position position="93"/>
    </location>
</feature>
<name>U2EFP0_9MOLU</name>
<dbReference type="eggNOG" id="COG0188">
    <property type="taxonomic scope" value="Bacteria"/>
</dbReference>
<keyword evidence="11" id="KW-0808">Transferase</keyword>
<comment type="subcellular location">
    <subcellularLocation>
        <location evidence="7">Cell membrane</location>
        <topology evidence="7">Peripheral membrane protein</topology>
    </subcellularLocation>
</comment>
<dbReference type="GO" id="GO:0005524">
    <property type="term" value="F:ATP binding"/>
    <property type="evidence" value="ECO:0007669"/>
    <property type="project" value="InterPro"/>
</dbReference>
<keyword evidence="12" id="KW-1185">Reference proteome</keyword>
<feature type="site" description="Transition state stabilizer" evidence="7">
    <location>
        <position position="123"/>
    </location>
</feature>
<dbReference type="GO" id="GO:0003677">
    <property type="term" value="F:DNA binding"/>
    <property type="evidence" value="ECO:0007669"/>
    <property type="project" value="UniProtKB-UniRule"/>
</dbReference>
<dbReference type="InterPro" id="IPR006691">
    <property type="entry name" value="GyrA/parC_rep"/>
</dbReference>
<dbReference type="NCBIfam" id="TIGR01061">
    <property type="entry name" value="parC_Gpos"/>
    <property type="match status" value="1"/>
</dbReference>
<keyword evidence="2 7" id="KW-1003">Cell membrane</keyword>
<dbReference type="STRING" id="1033810.HLPCO_000414"/>
<dbReference type="SUPFAM" id="SSF56719">
    <property type="entry name" value="Type II DNA topoisomerase"/>
    <property type="match status" value="1"/>
</dbReference>
<feature type="site" description="Interaction with DNA" evidence="7">
    <location>
        <position position="82"/>
    </location>
</feature>
<evidence type="ECO:0000313" key="11">
    <source>
        <dbReference type="EMBL" id="ERJ13748.1"/>
    </source>
</evidence>
<evidence type="ECO:0000256" key="4">
    <source>
        <dbReference type="ARBA" id="ARBA00023125"/>
    </source>
</evidence>
<dbReference type="Proteomes" id="UP000005707">
    <property type="component" value="Unassembled WGS sequence"/>
</dbReference>
<evidence type="ECO:0000259" key="10">
    <source>
        <dbReference type="PROSITE" id="PS52040"/>
    </source>
</evidence>
<dbReference type="InterPro" id="IPR013758">
    <property type="entry name" value="Topo_IIA_A/C_ab"/>
</dbReference>
<feature type="region of interest" description="Disordered" evidence="9">
    <location>
        <begin position="816"/>
        <end position="846"/>
    </location>
</feature>
<evidence type="ECO:0000256" key="6">
    <source>
        <dbReference type="ARBA" id="ARBA00023235"/>
    </source>
</evidence>
<dbReference type="GO" id="GO:0007059">
    <property type="term" value="P:chromosome segregation"/>
    <property type="evidence" value="ECO:0007669"/>
    <property type="project" value="UniProtKB-UniRule"/>
</dbReference>
<evidence type="ECO:0000313" key="12">
    <source>
        <dbReference type="Proteomes" id="UP000005707"/>
    </source>
</evidence>
<dbReference type="FunFam" id="3.30.1360.40:FF:000002">
    <property type="entry name" value="DNA gyrase subunit A"/>
    <property type="match status" value="1"/>
</dbReference>
<sequence length="846" mass="97370">MAKIEEINRIIDNRIESVLGERFALYSKYIIQDRALPDVRDGLKPVQRRILYAMYREKNTSEKNYRKSAKTVGVVIGNYHPHGDSSVYEAMVRLSQDWKVREPLVDMHGNKGSIDGDPPAAMRYTEARLSKISNELLKDIDKHTVEFAPNFDDTELEPTVLPSRFPNLLVNGSTGISAGYATDIPPHNITEVINAVNYRLKHPDCSLKAIMRYIKGPDFPTGGIVQGLAGIEKGYKTGKGKIVIKSRYEVDDKKRRINITEIPFEVNKSVLLKKIEDIRIDKKVDGIAEVRDETDQQGLRIAIDYKKDANVELIINYLLKNTHLQVNYNFNMTAIHNKRPVRLGILEMLDAYIEHQKDVTINRSNYELNKAKARLHILDGLVKMVSVLDDVIRIIRKSNNKSDAKNNLIEEFKFSEEQAEAIVTLQLYRLSNTDVVALEEEARKLTVYVTELEEILSKEDKLITVITNELNDVKKNYKSQRRTDIEEEIEEIQIDKIDMIKQEDVILTITREGYIKTTKYRTELYKLEDYEVIANDYIVTNLVATTIDTALIFTNKGNYIYLPLHQIAQKRYNELGQHINELVRIEPDEKIMRTIIVKDFDFEDRFLLLATKNGYIKRTAITDFNVTRYSKTFTAIKLKGNDDALIDVSVSDDTDREVIVVTKEGYMVRYPESEISISSTKARGVKSLNLKDDDEVVAAKYIYNYDYSLCLFTHRGHIKKVQLKDIQQTSRGVRGNYTLNRLKRNNHLYVGAILIHDNEPYILETTDQHQVLNNVSDISHTDLNTNGSKFLENKGQEIKRVLEITTDQSFVFDKERPKSTLVSQDSSKNNKNNDESTLFNMNSLKE</sequence>
<evidence type="ECO:0000256" key="5">
    <source>
        <dbReference type="ARBA" id="ARBA00023136"/>
    </source>
</evidence>
<dbReference type="Pfam" id="PF03989">
    <property type="entry name" value="DNA_gyraseA_C"/>
    <property type="match status" value="4"/>
</dbReference>
<dbReference type="GO" id="GO:0019897">
    <property type="term" value="C:extrinsic component of plasma membrane"/>
    <property type="evidence" value="ECO:0007669"/>
    <property type="project" value="UniProtKB-UniRule"/>
</dbReference>
<feature type="active site" description="O-(5'-phospho-DNA)-tyrosine intermediate" evidence="7 8">
    <location>
        <position position="124"/>
    </location>
</feature>
<dbReference type="InterPro" id="IPR013760">
    <property type="entry name" value="Topo_IIA-like_dom_sf"/>
</dbReference>
<dbReference type="Gene3D" id="2.120.10.90">
    <property type="entry name" value="DNA gyrase/topoisomerase IV, subunit A, C-terminal"/>
    <property type="match status" value="1"/>
</dbReference>
<dbReference type="PANTHER" id="PTHR43493:SF9">
    <property type="entry name" value="DNA TOPOISOMERASE 4 SUBUNIT A"/>
    <property type="match status" value="1"/>
</dbReference>
<dbReference type="GO" id="GO:0005737">
    <property type="term" value="C:cytoplasm"/>
    <property type="evidence" value="ECO:0007669"/>
    <property type="project" value="TreeGrafter"/>
</dbReference>
<organism evidence="11 12">
    <name type="scientific">Haloplasma contractile SSD-17B</name>
    <dbReference type="NCBI Taxonomy" id="1033810"/>
    <lineage>
        <taxon>Bacteria</taxon>
        <taxon>Bacillati</taxon>
        <taxon>Mycoplasmatota</taxon>
        <taxon>Mollicutes</taxon>
        <taxon>Haloplasmatales</taxon>
        <taxon>Haloplasmataceae</taxon>
        <taxon>Haloplasma</taxon>
    </lineage>
</organism>
<dbReference type="InterPro" id="IPR005741">
    <property type="entry name" value="TopoIV_A_Gpos"/>
</dbReference>
<dbReference type="InterPro" id="IPR035516">
    <property type="entry name" value="Gyrase/topoIV_suA_C"/>
</dbReference>
<dbReference type="InParanoid" id="U2EFP0"/>
<dbReference type="GO" id="GO:0016740">
    <property type="term" value="F:transferase activity"/>
    <property type="evidence" value="ECO:0007669"/>
    <property type="project" value="UniProtKB-KW"/>
</dbReference>
<comment type="subunit">
    <text evidence="7">Heterotetramer composed of ParC and ParE.</text>
</comment>
<dbReference type="EC" id="5.6.2.2" evidence="7"/>
<reference evidence="11 12" key="2">
    <citation type="journal article" date="2013" name="PLoS ONE">
        <title>INDIGO - INtegrated Data Warehouse of MIcrobial GenOmes with Examples from the Red Sea Extremophiles.</title>
        <authorList>
            <person name="Alam I."/>
            <person name="Antunes A."/>
            <person name="Kamau A.A."/>
            <person name="Ba Alawi W."/>
            <person name="Kalkatawi M."/>
            <person name="Stingl U."/>
            <person name="Bajic V.B."/>
        </authorList>
    </citation>
    <scope>NUCLEOTIDE SEQUENCE [LARGE SCALE GENOMIC DNA]</scope>
    <source>
        <strain evidence="11 12">SSD-17B</strain>
    </source>
</reference>
<feature type="compositionally biased region" description="Polar residues" evidence="9">
    <location>
        <begin position="835"/>
        <end position="846"/>
    </location>
</feature>
<dbReference type="InterPro" id="IPR013757">
    <property type="entry name" value="Topo_IIA_A_a_sf"/>
</dbReference>
<dbReference type="OrthoDB" id="9806486at2"/>
<evidence type="ECO:0000256" key="1">
    <source>
        <dbReference type="ARBA" id="ARBA00000185"/>
    </source>
</evidence>
<dbReference type="HAMAP" id="MF_00937">
    <property type="entry name" value="ParC_type2"/>
    <property type="match status" value="1"/>
</dbReference>
<proteinExistence type="inferred from homology"/>
<dbReference type="InterPro" id="IPR002205">
    <property type="entry name" value="Topo_IIA_dom_A"/>
</dbReference>
<accession>U2EFP0</accession>
<dbReference type="InterPro" id="IPR050220">
    <property type="entry name" value="Type_II_DNA_Topoisomerases"/>
</dbReference>
<dbReference type="RefSeq" id="WP_008826145.1">
    <property type="nucleotide sequence ID" value="NZ_AFNU02000001.1"/>
</dbReference>
<comment type="function">
    <text evidence="7">Topoisomerase IV is essential for chromosome segregation. It relaxes supercoiled DNA. Performs the decatenation events required during the replication of a circular DNA molecule.</text>
</comment>
<keyword evidence="3 7" id="KW-0799">Topoisomerase</keyword>
<dbReference type="FunCoup" id="U2EFP0">
    <property type="interactions" value="8"/>
</dbReference>
<keyword evidence="4 7" id="KW-0238">DNA-binding</keyword>
<evidence type="ECO:0000256" key="2">
    <source>
        <dbReference type="ARBA" id="ARBA00022475"/>
    </source>
</evidence>
<dbReference type="Gene3D" id="3.90.199.10">
    <property type="entry name" value="Topoisomerase II, domain 5"/>
    <property type="match status" value="1"/>
</dbReference>
<dbReference type="GO" id="GO:0034335">
    <property type="term" value="F:DNA negative supercoiling activity"/>
    <property type="evidence" value="ECO:0007669"/>
    <property type="project" value="UniProtKB-ARBA"/>
</dbReference>
<feature type="domain" description="Topo IIA-type catalytic" evidence="10">
    <location>
        <begin position="36"/>
        <end position="497"/>
    </location>
</feature>
<comment type="similarity">
    <text evidence="7">Belongs to the type II topoisomerase GyrA/ParC subunit family. ParC type 2 subfamily.</text>
</comment>
<dbReference type="Gene3D" id="1.10.268.10">
    <property type="entry name" value="Topoisomerase, domain 3"/>
    <property type="match status" value="1"/>
</dbReference>
<evidence type="ECO:0000256" key="7">
    <source>
        <dbReference type="HAMAP-Rule" id="MF_00937"/>
    </source>
</evidence>
<dbReference type="NCBIfam" id="NF004044">
    <property type="entry name" value="PRK05561.1"/>
    <property type="match status" value="1"/>
</dbReference>
<keyword evidence="5 7" id="KW-0472">Membrane</keyword>
<dbReference type="SMART" id="SM00434">
    <property type="entry name" value="TOP4c"/>
    <property type="match status" value="1"/>
</dbReference>
<evidence type="ECO:0000256" key="9">
    <source>
        <dbReference type="SAM" id="MobiDB-lite"/>
    </source>
</evidence>
<dbReference type="FunFam" id="3.90.199.10:FF:000001">
    <property type="entry name" value="DNA gyrase subunit A"/>
    <property type="match status" value="1"/>
</dbReference>
<protein>
    <recommendedName>
        <fullName evidence="7">DNA topoisomerase 4 subunit A</fullName>
        <ecNumber evidence="7">5.6.2.2</ecNumber>
    </recommendedName>
    <alternativeName>
        <fullName evidence="7">Topoisomerase IV subunit A</fullName>
    </alternativeName>
</protein>
<dbReference type="SUPFAM" id="SSF101904">
    <property type="entry name" value="GyrA/ParC C-terminal domain-like"/>
    <property type="match status" value="1"/>
</dbReference>
<feature type="site" description="Interaction with DNA" evidence="7">
    <location>
        <position position="80"/>
    </location>
</feature>
<dbReference type="Gene3D" id="3.30.1360.40">
    <property type="match status" value="1"/>
</dbReference>
<evidence type="ECO:0000256" key="8">
    <source>
        <dbReference type="PROSITE-ProRule" id="PRU01384"/>
    </source>
</evidence>
<reference evidence="11 12" key="1">
    <citation type="journal article" date="2011" name="J. Bacteriol.">
        <title>Genome sequence of Haloplasma contractile, an unusual contractile bacterium from a deep-sea anoxic brine lake.</title>
        <authorList>
            <person name="Antunes A."/>
            <person name="Alam I."/>
            <person name="El Dorry H."/>
            <person name="Siam R."/>
            <person name="Robertson A."/>
            <person name="Bajic V.B."/>
            <person name="Stingl U."/>
        </authorList>
    </citation>
    <scope>NUCLEOTIDE SEQUENCE [LARGE SCALE GENOMIC DNA]</scope>
    <source>
        <strain evidence="11 12">SSD-17B</strain>
    </source>
</reference>
<dbReference type="EMBL" id="AFNU02000001">
    <property type="protein sequence ID" value="ERJ13748.1"/>
    <property type="molecule type" value="Genomic_DNA"/>
</dbReference>
<dbReference type="GO" id="GO:0006265">
    <property type="term" value="P:DNA topological change"/>
    <property type="evidence" value="ECO:0007669"/>
    <property type="project" value="UniProtKB-UniRule"/>
</dbReference>
<dbReference type="FunFam" id="1.10.268.10:FF:000001">
    <property type="entry name" value="DNA gyrase subunit A"/>
    <property type="match status" value="1"/>
</dbReference>
<comment type="caution">
    <text evidence="11">The sequence shown here is derived from an EMBL/GenBank/DDBJ whole genome shotgun (WGS) entry which is preliminary data.</text>
</comment>
<feature type="site" description="Interaction with DNA" evidence="7">
    <location>
        <position position="99"/>
    </location>
</feature>
<dbReference type="GO" id="GO:0009330">
    <property type="term" value="C:DNA topoisomerase type II (double strand cut, ATP-hydrolyzing) complex"/>
    <property type="evidence" value="ECO:0007669"/>
    <property type="project" value="TreeGrafter"/>
</dbReference>
<keyword evidence="6 7" id="KW-0413">Isomerase</keyword>
<comment type="catalytic activity">
    <reaction evidence="1 7 8">
        <text>ATP-dependent breakage, passage and rejoining of double-stranded DNA.</text>
        <dbReference type="EC" id="5.6.2.2"/>
    </reaction>
</comment>
<gene>
    <name evidence="7 11" type="primary">parC</name>
    <name evidence="11" type="ORF">HLPCO_000414</name>
</gene>
<dbReference type="GO" id="GO:0005694">
    <property type="term" value="C:chromosome"/>
    <property type="evidence" value="ECO:0007669"/>
    <property type="project" value="InterPro"/>
</dbReference>
<dbReference type="AlphaFoldDB" id="U2EFP0"/>